<feature type="non-terminal residue" evidence="2">
    <location>
        <position position="365"/>
    </location>
</feature>
<keyword evidence="3" id="KW-1185">Reference proteome</keyword>
<evidence type="ECO:0000259" key="1">
    <source>
        <dbReference type="Pfam" id="PF13843"/>
    </source>
</evidence>
<dbReference type="PANTHER" id="PTHR46599">
    <property type="entry name" value="PIGGYBAC TRANSPOSABLE ELEMENT-DERIVED PROTEIN 4"/>
    <property type="match status" value="1"/>
</dbReference>
<accession>A0A087V129</accession>
<evidence type="ECO:0000313" key="3">
    <source>
        <dbReference type="Proteomes" id="UP000054359"/>
    </source>
</evidence>
<dbReference type="Pfam" id="PF13843">
    <property type="entry name" value="DDE_Tnp_1_7"/>
    <property type="match status" value="1"/>
</dbReference>
<sequence length="365" mass="42431">MSKRKLTLEEIEAAAMRCYDSWDDEDFDLFDSAADPAYSPESSSDETDMDDDIDNVIEDVIQAVVSDEEFEDLRDLPDSYYQENNIITTDGWTEYVDRQKVFEFIGKHGLQSDISQRSTPLDIFLLLVDEEIINHIVVETNRYAGQIISSQPKLKHSRINRWSETNHEEMKKFLGLMMWMGLVPLGRLEDYWSQNGVYNMTIPRAIMSRNRFQILLTMLHFDNNETSDTSNRLRKIQHLVDMLQQKFKALFYPGEDFVIDETLVPWRGRLIFRQYIPNKSHRYGVKLFKLCSVDGYTWGLKVYTGKSASGERETGLAKSVCLELAELLLNQGRTLYIDNFYTSYDLAKCLLDKKTHVVGTLRANK</sequence>
<dbReference type="STRING" id="407821.A0A087V129"/>
<dbReference type="OMA" id="PRIRMSS"/>
<name>A0A087V129_STEMI</name>
<protein>
    <submittedName>
        <fullName evidence="2">PiggyBac transposable element-derived protein 4</fullName>
    </submittedName>
</protein>
<feature type="domain" description="PiggyBac transposable element-derived protein" evidence="1">
    <location>
        <begin position="119"/>
        <end position="365"/>
    </location>
</feature>
<dbReference type="EMBL" id="KL817799">
    <property type="protein sequence ID" value="KFM83318.1"/>
    <property type="molecule type" value="Genomic_DNA"/>
</dbReference>
<organism evidence="2 3">
    <name type="scientific">Stegodyphus mimosarum</name>
    <name type="common">African social velvet spider</name>
    <dbReference type="NCBI Taxonomy" id="407821"/>
    <lineage>
        <taxon>Eukaryota</taxon>
        <taxon>Metazoa</taxon>
        <taxon>Ecdysozoa</taxon>
        <taxon>Arthropoda</taxon>
        <taxon>Chelicerata</taxon>
        <taxon>Arachnida</taxon>
        <taxon>Araneae</taxon>
        <taxon>Araneomorphae</taxon>
        <taxon>Entelegynae</taxon>
        <taxon>Eresoidea</taxon>
        <taxon>Eresidae</taxon>
        <taxon>Stegodyphus</taxon>
    </lineage>
</organism>
<dbReference type="Proteomes" id="UP000054359">
    <property type="component" value="Unassembled WGS sequence"/>
</dbReference>
<dbReference type="PANTHER" id="PTHR46599:SF3">
    <property type="entry name" value="PIGGYBAC TRANSPOSABLE ELEMENT-DERIVED PROTEIN 4"/>
    <property type="match status" value="1"/>
</dbReference>
<gene>
    <name evidence="2" type="ORF">X975_16707</name>
</gene>
<dbReference type="OrthoDB" id="6513427at2759"/>
<reference evidence="2 3" key="1">
    <citation type="submission" date="2013-11" db="EMBL/GenBank/DDBJ databases">
        <title>Genome sequencing of Stegodyphus mimosarum.</title>
        <authorList>
            <person name="Bechsgaard J."/>
        </authorList>
    </citation>
    <scope>NUCLEOTIDE SEQUENCE [LARGE SCALE GENOMIC DNA]</scope>
</reference>
<dbReference type="InterPro" id="IPR029526">
    <property type="entry name" value="PGBD"/>
</dbReference>
<proteinExistence type="predicted"/>
<dbReference type="AlphaFoldDB" id="A0A087V129"/>
<evidence type="ECO:0000313" key="2">
    <source>
        <dbReference type="EMBL" id="KFM83318.1"/>
    </source>
</evidence>